<feature type="transmembrane region" description="Helical" evidence="1">
    <location>
        <begin position="268"/>
        <end position="284"/>
    </location>
</feature>
<reference evidence="4 6" key="1">
    <citation type="journal article" date="2012" name="Nature">
        <title>Algal genomes reveal evolutionary mosaicism and the fate of nucleomorphs.</title>
        <authorList>
            <consortium name="DOE Joint Genome Institute"/>
            <person name="Curtis B.A."/>
            <person name="Tanifuji G."/>
            <person name="Burki F."/>
            <person name="Gruber A."/>
            <person name="Irimia M."/>
            <person name="Maruyama S."/>
            <person name="Arias M.C."/>
            <person name="Ball S.G."/>
            <person name="Gile G.H."/>
            <person name="Hirakawa Y."/>
            <person name="Hopkins J.F."/>
            <person name="Kuo A."/>
            <person name="Rensing S.A."/>
            <person name="Schmutz J."/>
            <person name="Symeonidi A."/>
            <person name="Elias M."/>
            <person name="Eveleigh R.J."/>
            <person name="Herman E.K."/>
            <person name="Klute M.J."/>
            <person name="Nakayama T."/>
            <person name="Obornik M."/>
            <person name="Reyes-Prieto A."/>
            <person name="Armbrust E.V."/>
            <person name="Aves S.J."/>
            <person name="Beiko R.G."/>
            <person name="Coutinho P."/>
            <person name="Dacks J.B."/>
            <person name="Durnford D.G."/>
            <person name="Fast N.M."/>
            <person name="Green B.R."/>
            <person name="Grisdale C.J."/>
            <person name="Hempel F."/>
            <person name="Henrissat B."/>
            <person name="Hoppner M.P."/>
            <person name="Ishida K."/>
            <person name="Kim E."/>
            <person name="Koreny L."/>
            <person name="Kroth P.G."/>
            <person name="Liu Y."/>
            <person name="Malik S.B."/>
            <person name="Maier U.G."/>
            <person name="McRose D."/>
            <person name="Mock T."/>
            <person name="Neilson J.A."/>
            <person name="Onodera N.T."/>
            <person name="Poole A.M."/>
            <person name="Pritham E.J."/>
            <person name="Richards T.A."/>
            <person name="Rocap G."/>
            <person name="Roy S.W."/>
            <person name="Sarai C."/>
            <person name="Schaack S."/>
            <person name="Shirato S."/>
            <person name="Slamovits C.H."/>
            <person name="Spencer D.F."/>
            <person name="Suzuki S."/>
            <person name="Worden A.Z."/>
            <person name="Zauner S."/>
            <person name="Barry K."/>
            <person name="Bell C."/>
            <person name="Bharti A.K."/>
            <person name="Crow J.A."/>
            <person name="Grimwood J."/>
            <person name="Kramer R."/>
            <person name="Lindquist E."/>
            <person name="Lucas S."/>
            <person name="Salamov A."/>
            <person name="McFadden G.I."/>
            <person name="Lane C.E."/>
            <person name="Keeling P.J."/>
            <person name="Gray M.W."/>
            <person name="Grigoriev I.V."/>
            <person name="Archibald J.M."/>
        </authorList>
    </citation>
    <scope>NUCLEOTIDE SEQUENCE</scope>
    <source>
        <strain evidence="4 6">CCMP2712</strain>
    </source>
</reference>
<evidence type="ECO:0000313" key="6">
    <source>
        <dbReference type="Proteomes" id="UP000011087"/>
    </source>
</evidence>
<evidence type="ECO:0000259" key="3">
    <source>
        <dbReference type="PROSITE" id="PS50105"/>
    </source>
</evidence>
<name>L1K0Z5_GUITC</name>
<dbReference type="AlphaFoldDB" id="L1K0Z5"/>
<evidence type="ECO:0000313" key="4">
    <source>
        <dbReference type="EMBL" id="EKX54229.1"/>
    </source>
</evidence>
<dbReference type="EnsemblProtists" id="EKX54229">
    <property type="protein sequence ID" value="EKX54229"/>
    <property type="gene ID" value="GUITHDRAFT_150195"/>
</dbReference>
<keyword evidence="1" id="KW-0472">Membrane</keyword>
<gene>
    <name evidence="4" type="ORF">GUITHDRAFT_150195</name>
</gene>
<dbReference type="OrthoDB" id="6105938at2759"/>
<keyword evidence="2" id="KW-0732">Signal</keyword>
<dbReference type="EMBL" id="JH992968">
    <property type="protein sequence ID" value="EKX54229.1"/>
    <property type="molecule type" value="Genomic_DNA"/>
</dbReference>
<dbReference type="GeneID" id="17310690"/>
<dbReference type="PROSITE" id="PS50105">
    <property type="entry name" value="SAM_DOMAIN"/>
    <property type="match status" value="1"/>
</dbReference>
<accession>L1K0Z5</accession>
<dbReference type="KEGG" id="gtt:GUITHDRAFT_150195"/>
<feature type="chain" id="PRO_5008772043" description="SAM domain-containing protein" evidence="2">
    <location>
        <begin position="22"/>
        <end position="320"/>
    </location>
</feature>
<protein>
    <recommendedName>
        <fullName evidence="3">SAM domain-containing protein</fullName>
    </recommendedName>
</protein>
<evidence type="ECO:0000256" key="2">
    <source>
        <dbReference type="SAM" id="SignalP"/>
    </source>
</evidence>
<sequence length="320" mass="37005">MTKFVLFNLFFIVALLNGTSGNDSHDDPFAGEGSATRQGVDDWSTQQVSHWLRKEGIEPWNEQEYFLHLKEHEIDGYMLLSLKEEDMLHVLDPRMKQERPDEFDRNLLRLKTSLGELKEAIAYNPISFWEYRIAHRRNSAFFLIGLCIGPRVTLLYLMFFEKRVFLLLLGNQGLSVLSLLLILIFPNLAIGLHLSQVWRHFPFVIVLLSVSHLLVFLGNLYNDASMGFSSNVVKEALKADLLRCGILLALYVTLMNSVWWLIDLYVCIAIIYQVIQGIIMAQFLRRTVDLSQFYHELRVLKGILLSANTRLSRKILSKKK</sequence>
<organism evidence="4">
    <name type="scientific">Guillardia theta (strain CCMP2712)</name>
    <name type="common">Cryptophyte</name>
    <dbReference type="NCBI Taxonomy" id="905079"/>
    <lineage>
        <taxon>Eukaryota</taxon>
        <taxon>Cryptophyceae</taxon>
        <taxon>Pyrenomonadales</taxon>
        <taxon>Geminigeraceae</taxon>
        <taxon>Guillardia</taxon>
    </lineage>
</organism>
<dbReference type="InterPro" id="IPR013761">
    <property type="entry name" value="SAM/pointed_sf"/>
</dbReference>
<reference evidence="6" key="2">
    <citation type="submission" date="2012-11" db="EMBL/GenBank/DDBJ databases">
        <authorList>
            <person name="Kuo A."/>
            <person name="Curtis B.A."/>
            <person name="Tanifuji G."/>
            <person name="Burki F."/>
            <person name="Gruber A."/>
            <person name="Irimia M."/>
            <person name="Maruyama S."/>
            <person name="Arias M.C."/>
            <person name="Ball S.G."/>
            <person name="Gile G.H."/>
            <person name="Hirakawa Y."/>
            <person name="Hopkins J.F."/>
            <person name="Rensing S.A."/>
            <person name="Schmutz J."/>
            <person name="Symeonidi A."/>
            <person name="Elias M."/>
            <person name="Eveleigh R.J."/>
            <person name="Herman E.K."/>
            <person name="Klute M.J."/>
            <person name="Nakayama T."/>
            <person name="Obornik M."/>
            <person name="Reyes-Prieto A."/>
            <person name="Armbrust E.V."/>
            <person name="Aves S.J."/>
            <person name="Beiko R.G."/>
            <person name="Coutinho P."/>
            <person name="Dacks J.B."/>
            <person name="Durnford D.G."/>
            <person name="Fast N.M."/>
            <person name="Green B.R."/>
            <person name="Grisdale C."/>
            <person name="Hempe F."/>
            <person name="Henrissat B."/>
            <person name="Hoppner M.P."/>
            <person name="Ishida K.-I."/>
            <person name="Kim E."/>
            <person name="Koreny L."/>
            <person name="Kroth P.G."/>
            <person name="Liu Y."/>
            <person name="Malik S.-B."/>
            <person name="Maier U.G."/>
            <person name="McRose D."/>
            <person name="Mock T."/>
            <person name="Neilson J.A."/>
            <person name="Onodera N.T."/>
            <person name="Poole A.M."/>
            <person name="Pritham E.J."/>
            <person name="Richards T.A."/>
            <person name="Rocap G."/>
            <person name="Roy S.W."/>
            <person name="Sarai C."/>
            <person name="Schaack S."/>
            <person name="Shirato S."/>
            <person name="Slamovits C.H."/>
            <person name="Spencer D.F."/>
            <person name="Suzuki S."/>
            <person name="Worden A.Z."/>
            <person name="Zauner S."/>
            <person name="Barry K."/>
            <person name="Bell C."/>
            <person name="Bharti A.K."/>
            <person name="Crow J.A."/>
            <person name="Grimwood J."/>
            <person name="Kramer R."/>
            <person name="Lindquist E."/>
            <person name="Lucas S."/>
            <person name="Salamov A."/>
            <person name="McFadden G.I."/>
            <person name="Lane C.E."/>
            <person name="Keeling P.J."/>
            <person name="Gray M.W."/>
            <person name="Grigoriev I.V."/>
            <person name="Archibald J.M."/>
        </authorList>
    </citation>
    <scope>NUCLEOTIDE SEQUENCE</scope>
    <source>
        <strain evidence="6">CCMP2712</strain>
    </source>
</reference>
<dbReference type="PaxDb" id="55529-EKX54229"/>
<dbReference type="SUPFAM" id="SSF47769">
    <property type="entry name" value="SAM/Pointed domain"/>
    <property type="match status" value="1"/>
</dbReference>
<proteinExistence type="predicted"/>
<dbReference type="Proteomes" id="UP000011087">
    <property type="component" value="Unassembled WGS sequence"/>
</dbReference>
<keyword evidence="6" id="KW-1185">Reference proteome</keyword>
<dbReference type="RefSeq" id="XP_005841209.1">
    <property type="nucleotide sequence ID" value="XM_005841152.1"/>
</dbReference>
<dbReference type="InterPro" id="IPR001660">
    <property type="entry name" value="SAM"/>
</dbReference>
<feature type="domain" description="SAM" evidence="3">
    <location>
        <begin position="43"/>
        <end position="90"/>
    </location>
</feature>
<evidence type="ECO:0000256" key="1">
    <source>
        <dbReference type="SAM" id="Phobius"/>
    </source>
</evidence>
<dbReference type="Pfam" id="PF00536">
    <property type="entry name" value="SAM_1"/>
    <property type="match status" value="1"/>
</dbReference>
<feature type="transmembrane region" description="Helical" evidence="1">
    <location>
        <begin position="166"/>
        <end position="189"/>
    </location>
</feature>
<feature type="transmembrane region" description="Helical" evidence="1">
    <location>
        <begin position="140"/>
        <end position="159"/>
    </location>
</feature>
<keyword evidence="1" id="KW-1133">Transmembrane helix</keyword>
<feature type="transmembrane region" description="Helical" evidence="1">
    <location>
        <begin position="201"/>
        <end position="221"/>
    </location>
</feature>
<keyword evidence="1" id="KW-0812">Transmembrane</keyword>
<evidence type="ECO:0000313" key="5">
    <source>
        <dbReference type="EnsemblProtists" id="EKX54229"/>
    </source>
</evidence>
<feature type="signal peptide" evidence="2">
    <location>
        <begin position="1"/>
        <end position="21"/>
    </location>
</feature>
<dbReference type="HOGENOM" id="CLU_870022_0_0_1"/>
<reference evidence="5" key="3">
    <citation type="submission" date="2015-06" db="UniProtKB">
        <authorList>
            <consortium name="EnsemblProtists"/>
        </authorList>
    </citation>
    <scope>IDENTIFICATION</scope>
</reference>
<dbReference type="Gene3D" id="1.10.150.50">
    <property type="entry name" value="Transcription Factor, Ets-1"/>
    <property type="match status" value="1"/>
</dbReference>